<organism evidence="1 2">
    <name type="scientific">Scomber scombrus</name>
    <name type="common">Atlantic mackerel</name>
    <name type="synonym">Scomber vernalis</name>
    <dbReference type="NCBI Taxonomy" id="13677"/>
    <lineage>
        <taxon>Eukaryota</taxon>
        <taxon>Metazoa</taxon>
        <taxon>Chordata</taxon>
        <taxon>Craniata</taxon>
        <taxon>Vertebrata</taxon>
        <taxon>Euteleostomi</taxon>
        <taxon>Actinopterygii</taxon>
        <taxon>Neopterygii</taxon>
        <taxon>Teleostei</taxon>
        <taxon>Neoteleostei</taxon>
        <taxon>Acanthomorphata</taxon>
        <taxon>Pelagiaria</taxon>
        <taxon>Scombriformes</taxon>
        <taxon>Scombridae</taxon>
        <taxon>Scomber</taxon>
    </lineage>
</organism>
<comment type="caution">
    <text evidence="1">The sequence shown here is derived from an EMBL/GenBank/DDBJ whole genome shotgun (WGS) entry which is preliminary data.</text>
</comment>
<evidence type="ECO:0000313" key="2">
    <source>
        <dbReference type="Proteomes" id="UP001314229"/>
    </source>
</evidence>
<gene>
    <name evidence="1" type="ORF">FSCOSCO3_A029391</name>
</gene>
<reference evidence="1 2" key="1">
    <citation type="submission" date="2024-01" db="EMBL/GenBank/DDBJ databases">
        <authorList>
            <person name="Alioto T."/>
            <person name="Alioto T."/>
            <person name="Gomez Garrido J."/>
        </authorList>
    </citation>
    <scope>NUCLEOTIDE SEQUENCE [LARGE SCALE GENOMIC DNA]</scope>
</reference>
<keyword evidence="2" id="KW-1185">Reference proteome</keyword>
<proteinExistence type="predicted"/>
<dbReference type="AlphaFoldDB" id="A0AAV1NTJ9"/>
<dbReference type="Proteomes" id="UP001314229">
    <property type="component" value="Unassembled WGS sequence"/>
</dbReference>
<accession>A0AAV1NTJ9</accession>
<protein>
    <submittedName>
        <fullName evidence="1">Uncharacterized protein LOC109065270</fullName>
    </submittedName>
</protein>
<sequence>MTHVHQLSTQRREEVRTHTCRTRSPGYVCFYSTCSYSRASHDTGVQLYASTLSCSSAAVRRCGAAAWELRQKYRLMVYRLHKQMTSLLRRCQERFLLVHLIALKDIIFKDSSPQRPDEDLFLGKDAQTLGGQHGRPLLFSSEDFKVTFIVRNRVDL</sequence>
<dbReference type="EMBL" id="CAWUFR010000061">
    <property type="protein sequence ID" value="CAK6962947.1"/>
    <property type="molecule type" value="Genomic_DNA"/>
</dbReference>
<evidence type="ECO:0000313" key="1">
    <source>
        <dbReference type="EMBL" id="CAK6962947.1"/>
    </source>
</evidence>
<name>A0AAV1NTJ9_SCOSC</name>